<comment type="similarity">
    <text evidence="4">Belongs to the class I-like SAM-binding methyltransferase superfamily. RNA M5U methyltransferase family.</text>
</comment>
<dbReference type="SUPFAM" id="SSF50249">
    <property type="entry name" value="Nucleic acid-binding proteins"/>
    <property type="match status" value="1"/>
</dbReference>
<sequence>MLEKDILLKNVECVDYSHEGMGVVKHEGMAIFVPQLLMGEVADIVITKVAKRFAYGQIVKLVKVSSERAEVDTESLDESGVCQLQHMKYDEQLRFKELITVAALKKHMVEPPVVMPVIESPKEWHYRNKMQVPVRASGPEGTLVAGFFKEKSHDIVPFAGSTIHDETSSAMVEYFVEIANQMKISAYDSKRRTGNFRHLIVQHAEATGEYMLVFVTFGKERKTLVRLAEAMVQKFPQIKSVVENVNTAHNSKILGESRRAFFGEMYITDAINDGLQVRLYPESFYQVNHAQMEQLYQKARDLAEVKADDVVADFYSGIGTMSMLFAQNAKFVYGVEVAAQAVKSADLNAELNSIHNVEFIENNVDSQIEAWVESGLAVDVALIDPPRKGCSREFIENLVRLAPKRIVYISCHPDSFARDLNIFAELGYTSDTVFPFDMFPQTYHVETVVLMSRVDK</sequence>
<reference evidence="7 8" key="1">
    <citation type="submission" date="2019-05" db="EMBL/GenBank/DDBJ databases">
        <title>Culicoidintestinum kansasii gen. nov., sp. nov. from the gastrointestinal tract of the biting midge, Culicoides sonorensis.</title>
        <authorList>
            <person name="Neupane S."/>
            <person name="Ghosh A."/>
            <person name="Gunther S."/>
            <person name="Martin K."/>
            <person name="Zurek L."/>
        </authorList>
    </citation>
    <scope>NUCLEOTIDE SEQUENCE [LARGE SCALE GENOMIC DNA]</scope>
    <source>
        <strain evidence="7 8">CS-1</strain>
    </source>
</reference>
<proteinExistence type="inferred from homology"/>
<evidence type="ECO:0000313" key="7">
    <source>
        <dbReference type="EMBL" id="TLG75349.1"/>
    </source>
</evidence>
<dbReference type="FunFam" id="2.40.50.1070:FF:000003">
    <property type="entry name" value="23S rRNA (Uracil-5-)-methyltransferase RumA"/>
    <property type="match status" value="1"/>
</dbReference>
<evidence type="ECO:0000256" key="3">
    <source>
        <dbReference type="ARBA" id="ARBA00022691"/>
    </source>
</evidence>
<dbReference type="Proteomes" id="UP000306912">
    <property type="component" value="Unassembled WGS sequence"/>
</dbReference>
<comment type="caution">
    <text evidence="7">The sequence shown here is derived from an EMBL/GenBank/DDBJ whole genome shotgun (WGS) entry which is preliminary data.</text>
</comment>
<dbReference type="PROSITE" id="PS50926">
    <property type="entry name" value="TRAM"/>
    <property type="match status" value="1"/>
</dbReference>
<dbReference type="Gene3D" id="3.40.50.150">
    <property type="entry name" value="Vaccinia Virus protein VP39"/>
    <property type="match status" value="1"/>
</dbReference>
<keyword evidence="3 4" id="KW-0949">S-adenosyl-L-methionine</keyword>
<dbReference type="InterPro" id="IPR030391">
    <property type="entry name" value="MeTrfase_TrmA_CS"/>
</dbReference>
<dbReference type="Pfam" id="PF01938">
    <property type="entry name" value="TRAM"/>
    <property type="match status" value="1"/>
</dbReference>
<dbReference type="SUPFAM" id="SSF53335">
    <property type="entry name" value="S-adenosyl-L-methionine-dependent methyltransferases"/>
    <property type="match status" value="1"/>
</dbReference>
<feature type="binding site" evidence="4">
    <location>
        <position position="336"/>
    </location>
    <ligand>
        <name>S-adenosyl-L-methionine</name>
        <dbReference type="ChEBI" id="CHEBI:59789"/>
    </ligand>
</feature>
<dbReference type="PROSITE" id="PS51687">
    <property type="entry name" value="SAM_MT_RNA_M5U"/>
    <property type="match status" value="1"/>
</dbReference>
<dbReference type="InterPro" id="IPR012340">
    <property type="entry name" value="NA-bd_OB-fold"/>
</dbReference>
<dbReference type="EC" id="2.1.1.190" evidence="7"/>
<dbReference type="PANTHER" id="PTHR11061">
    <property type="entry name" value="RNA M5U METHYLTRANSFERASE"/>
    <property type="match status" value="1"/>
</dbReference>
<protein>
    <submittedName>
        <fullName evidence="7">23S rRNA (Uracil(1939)-C(5))-methyltransferase RlmD</fullName>
        <ecNumber evidence="7">2.1.1.190</ecNumber>
    </submittedName>
</protein>
<dbReference type="Gene3D" id="2.40.50.140">
    <property type="entry name" value="Nucleic acid-binding proteins"/>
    <property type="match status" value="1"/>
</dbReference>
<feature type="binding site" evidence="4">
    <location>
        <position position="315"/>
    </location>
    <ligand>
        <name>S-adenosyl-L-methionine</name>
        <dbReference type="ChEBI" id="CHEBI:59789"/>
    </ligand>
</feature>
<dbReference type="PANTHER" id="PTHR11061:SF30">
    <property type="entry name" value="TRNA (URACIL(54)-C(5))-METHYLTRANSFERASE"/>
    <property type="match status" value="1"/>
</dbReference>
<dbReference type="FunCoup" id="A0A5R8QFB5">
    <property type="interactions" value="469"/>
</dbReference>
<organism evidence="7 8">
    <name type="scientific">Culicoidibacter larvae</name>
    <dbReference type="NCBI Taxonomy" id="2579976"/>
    <lineage>
        <taxon>Bacteria</taxon>
        <taxon>Bacillati</taxon>
        <taxon>Bacillota</taxon>
        <taxon>Culicoidibacteria</taxon>
        <taxon>Culicoidibacterales</taxon>
        <taxon>Culicoidibacteraceae</taxon>
        <taxon>Culicoidibacter</taxon>
    </lineage>
</organism>
<gene>
    <name evidence="7" type="primary">rlmD</name>
    <name evidence="7" type="ORF">FEZ08_04690</name>
</gene>
<dbReference type="Gene3D" id="2.40.50.1070">
    <property type="match status" value="1"/>
</dbReference>
<dbReference type="EMBL" id="VBWP01000003">
    <property type="protein sequence ID" value="TLG75349.1"/>
    <property type="molecule type" value="Genomic_DNA"/>
</dbReference>
<dbReference type="OrthoDB" id="9804590at2"/>
<dbReference type="FunFam" id="3.40.50.150:FF:000009">
    <property type="entry name" value="23S rRNA (Uracil(1939)-C(5))-methyltransferase RlmD"/>
    <property type="match status" value="1"/>
</dbReference>
<keyword evidence="1 4" id="KW-0489">Methyltransferase</keyword>
<dbReference type="PROSITE" id="PS01231">
    <property type="entry name" value="TRMA_2"/>
    <property type="match status" value="1"/>
</dbReference>
<dbReference type="Pfam" id="PF05958">
    <property type="entry name" value="tRNA_U5-meth_tr"/>
    <property type="match status" value="1"/>
</dbReference>
<evidence type="ECO:0000256" key="4">
    <source>
        <dbReference type="PROSITE-ProRule" id="PRU01024"/>
    </source>
</evidence>
<keyword evidence="8" id="KW-1185">Reference proteome</keyword>
<feature type="active site" description="Nucleophile" evidence="4">
    <location>
        <position position="411"/>
    </location>
</feature>
<accession>A0A5R8QFB5</accession>
<dbReference type="GO" id="GO:0070041">
    <property type="term" value="F:rRNA (uridine-C5-)-methyltransferase activity"/>
    <property type="evidence" value="ECO:0007669"/>
    <property type="project" value="TreeGrafter"/>
</dbReference>
<dbReference type="InterPro" id="IPR029063">
    <property type="entry name" value="SAM-dependent_MTases_sf"/>
</dbReference>
<dbReference type="InterPro" id="IPR010280">
    <property type="entry name" value="U5_MeTrfase_fam"/>
</dbReference>
<dbReference type="GO" id="GO:0070475">
    <property type="term" value="P:rRNA base methylation"/>
    <property type="evidence" value="ECO:0007669"/>
    <property type="project" value="TreeGrafter"/>
</dbReference>
<dbReference type="CDD" id="cd02440">
    <property type="entry name" value="AdoMet_MTases"/>
    <property type="match status" value="1"/>
</dbReference>
<dbReference type="InParanoid" id="A0A5R8QFB5"/>
<feature type="active site" evidence="5">
    <location>
        <position position="411"/>
    </location>
</feature>
<feature type="binding site" evidence="4">
    <location>
        <position position="286"/>
    </location>
    <ligand>
        <name>S-adenosyl-L-methionine</name>
        <dbReference type="ChEBI" id="CHEBI:59789"/>
    </ligand>
</feature>
<evidence type="ECO:0000256" key="1">
    <source>
        <dbReference type="ARBA" id="ARBA00022603"/>
    </source>
</evidence>
<dbReference type="RefSeq" id="WP_138190556.1">
    <property type="nucleotide sequence ID" value="NZ_VBWP01000003.1"/>
</dbReference>
<evidence type="ECO:0000313" key="8">
    <source>
        <dbReference type="Proteomes" id="UP000306912"/>
    </source>
</evidence>
<dbReference type="NCBIfam" id="TIGR00479">
    <property type="entry name" value="rumA"/>
    <property type="match status" value="1"/>
</dbReference>
<feature type="domain" description="TRAM" evidence="6">
    <location>
        <begin position="1"/>
        <end position="60"/>
    </location>
</feature>
<evidence type="ECO:0000259" key="6">
    <source>
        <dbReference type="PROSITE" id="PS50926"/>
    </source>
</evidence>
<keyword evidence="2 4" id="KW-0808">Transferase</keyword>
<dbReference type="AlphaFoldDB" id="A0A5R8QFB5"/>
<evidence type="ECO:0000256" key="5">
    <source>
        <dbReference type="PROSITE-ProRule" id="PRU10015"/>
    </source>
</evidence>
<feature type="binding site" evidence="4">
    <location>
        <position position="384"/>
    </location>
    <ligand>
        <name>S-adenosyl-L-methionine</name>
        <dbReference type="ChEBI" id="CHEBI:59789"/>
    </ligand>
</feature>
<name>A0A5R8QFB5_9FIRM</name>
<dbReference type="PROSITE" id="PS01230">
    <property type="entry name" value="TRMA_1"/>
    <property type="match status" value="1"/>
</dbReference>
<evidence type="ECO:0000256" key="2">
    <source>
        <dbReference type="ARBA" id="ARBA00022679"/>
    </source>
</evidence>
<dbReference type="InterPro" id="IPR030390">
    <property type="entry name" value="MeTrfase_TrmA_AS"/>
</dbReference>
<dbReference type="InterPro" id="IPR002792">
    <property type="entry name" value="TRAM_dom"/>
</dbReference>